<comment type="caution">
    <text evidence="2">The sequence shown here is derived from an EMBL/GenBank/DDBJ whole genome shotgun (WGS) entry which is preliminary data.</text>
</comment>
<reference evidence="2 3" key="1">
    <citation type="submission" date="2020-10" db="EMBL/GenBank/DDBJ databases">
        <title>Sequencing the genomes of 1000 actinobacteria strains.</title>
        <authorList>
            <person name="Klenk H.-P."/>
        </authorList>
    </citation>
    <scope>NUCLEOTIDE SEQUENCE [LARGE SCALE GENOMIC DNA]</scope>
    <source>
        <strain evidence="2 3">DSM 7307</strain>
    </source>
</reference>
<sequence>MTSMTYRDGGKSVSSHSSHSSIGSYADKLVRAWRRWQTERQIESMPFDIRKDIGWPSADETGKRRAH</sequence>
<dbReference type="Proteomes" id="UP000620262">
    <property type="component" value="Unassembled WGS sequence"/>
</dbReference>
<keyword evidence="3" id="KW-1185">Reference proteome</keyword>
<dbReference type="EMBL" id="JADBEC010000001">
    <property type="protein sequence ID" value="MBE1506278.1"/>
    <property type="molecule type" value="Genomic_DNA"/>
</dbReference>
<dbReference type="RefSeq" id="WP_192730005.1">
    <property type="nucleotide sequence ID" value="NZ_BAAAVL010000017.1"/>
</dbReference>
<evidence type="ECO:0000313" key="3">
    <source>
        <dbReference type="Proteomes" id="UP000620262"/>
    </source>
</evidence>
<proteinExistence type="predicted"/>
<evidence type="ECO:0000313" key="2">
    <source>
        <dbReference type="EMBL" id="MBE1506278.1"/>
    </source>
</evidence>
<feature type="compositionally biased region" description="Low complexity" evidence="1">
    <location>
        <begin position="12"/>
        <end position="21"/>
    </location>
</feature>
<protein>
    <recommendedName>
        <fullName evidence="4">DUF1127 domain-containing protein</fullName>
    </recommendedName>
</protein>
<gene>
    <name evidence="2" type="ORF">H4W29_003459</name>
</gene>
<feature type="region of interest" description="Disordered" evidence="1">
    <location>
        <begin position="1"/>
        <end position="23"/>
    </location>
</feature>
<name>A0ABR9ISW7_RHIVS</name>
<organism evidence="2 3">
    <name type="scientific">Rhizobium viscosum</name>
    <name type="common">Arthrobacter viscosus</name>
    <dbReference type="NCBI Taxonomy" id="1673"/>
    <lineage>
        <taxon>Bacteria</taxon>
        <taxon>Pseudomonadati</taxon>
        <taxon>Pseudomonadota</taxon>
        <taxon>Alphaproteobacteria</taxon>
        <taxon>Hyphomicrobiales</taxon>
        <taxon>Rhizobiaceae</taxon>
        <taxon>Rhizobium/Agrobacterium group</taxon>
        <taxon>Rhizobium</taxon>
    </lineage>
</organism>
<evidence type="ECO:0008006" key="4">
    <source>
        <dbReference type="Google" id="ProtNLM"/>
    </source>
</evidence>
<evidence type="ECO:0000256" key="1">
    <source>
        <dbReference type="SAM" id="MobiDB-lite"/>
    </source>
</evidence>
<accession>A0ABR9ISW7</accession>